<dbReference type="Pfam" id="PF14109">
    <property type="entry name" value="GldH_lipo"/>
    <property type="match status" value="1"/>
</dbReference>
<dbReference type="NCBIfam" id="TIGR03511">
    <property type="entry name" value="GldH_lipo"/>
    <property type="match status" value="1"/>
</dbReference>
<dbReference type="PROSITE" id="PS51257">
    <property type="entry name" value="PROKAR_LIPOPROTEIN"/>
    <property type="match status" value="1"/>
</dbReference>
<dbReference type="InterPro" id="IPR020018">
    <property type="entry name" value="Motility-assoc_lipoprot_GldH"/>
</dbReference>
<dbReference type="HOGENOM" id="CLU_109250_0_1_10"/>
<dbReference type="RefSeq" id="WP_014798360.1">
    <property type="nucleotide sequence ID" value="NC_018018.1"/>
</dbReference>
<evidence type="ECO:0000313" key="2">
    <source>
        <dbReference type="Proteomes" id="UP000006054"/>
    </source>
</evidence>
<proteinExistence type="predicted"/>
<dbReference type="EMBL" id="CP003345">
    <property type="protein sequence ID" value="AFM04923.1"/>
    <property type="molecule type" value="Genomic_DNA"/>
</dbReference>
<keyword evidence="2" id="KW-1185">Reference proteome</keyword>
<reference evidence="2" key="1">
    <citation type="submission" date="2012-06" db="EMBL/GenBank/DDBJ databases">
        <title>The complete genome of Flexibacter litoralis DSM 6794.</title>
        <authorList>
            <person name="Lucas S."/>
            <person name="Copeland A."/>
            <person name="Lapidus A."/>
            <person name="Glavina del Rio T."/>
            <person name="Dalin E."/>
            <person name="Tice H."/>
            <person name="Bruce D."/>
            <person name="Goodwin L."/>
            <person name="Pitluck S."/>
            <person name="Peters L."/>
            <person name="Ovchinnikova G."/>
            <person name="Lu M."/>
            <person name="Kyrpides N."/>
            <person name="Mavromatis K."/>
            <person name="Ivanova N."/>
            <person name="Brettin T."/>
            <person name="Detter J.C."/>
            <person name="Han C."/>
            <person name="Larimer F."/>
            <person name="Land M."/>
            <person name="Hauser L."/>
            <person name="Markowitz V."/>
            <person name="Cheng J.-F."/>
            <person name="Hugenholtz P."/>
            <person name="Woyke T."/>
            <person name="Wu D."/>
            <person name="Spring S."/>
            <person name="Lang E."/>
            <person name="Kopitz M."/>
            <person name="Brambilla E."/>
            <person name="Klenk H.-P."/>
            <person name="Eisen J.A."/>
        </authorList>
    </citation>
    <scope>NUCLEOTIDE SEQUENCE [LARGE SCALE GENOMIC DNA]</scope>
    <source>
        <strain evidence="2">ATCC 23117 / DSM 6794 / NBRC 15988 / NCIMB 1366 / Sio-4</strain>
    </source>
</reference>
<dbReference type="Proteomes" id="UP000006054">
    <property type="component" value="Chromosome"/>
</dbReference>
<gene>
    <name evidence="1" type="ordered locus">Fleli_2559</name>
</gene>
<dbReference type="KEGG" id="fli:Fleli_2559"/>
<name>I4ALT8_BERLS</name>
<accession>I4ALT8</accession>
<organism evidence="1 2">
    <name type="scientific">Bernardetia litoralis (strain ATCC 23117 / DSM 6794 / NBRC 15988 / NCIMB 1366 / Fx l1 / Sio-4)</name>
    <name type="common">Flexibacter litoralis</name>
    <dbReference type="NCBI Taxonomy" id="880071"/>
    <lineage>
        <taxon>Bacteria</taxon>
        <taxon>Pseudomonadati</taxon>
        <taxon>Bacteroidota</taxon>
        <taxon>Cytophagia</taxon>
        <taxon>Cytophagales</taxon>
        <taxon>Bernardetiaceae</taxon>
        <taxon>Bernardetia</taxon>
    </lineage>
</organism>
<dbReference type="AlphaFoldDB" id="I4ALT8"/>
<dbReference type="STRING" id="880071.Fleli_2559"/>
<dbReference type="OrthoDB" id="982482at2"/>
<dbReference type="eggNOG" id="ENOG50313I2">
    <property type="taxonomic scope" value="Bacteria"/>
</dbReference>
<evidence type="ECO:0000313" key="1">
    <source>
        <dbReference type="EMBL" id="AFM04923.1"/>
    </source>
</evidence>
<keyword evidence="1" id="KW-0449">Lipoprotein</keyword>
<sequence precursor="true">MQFLKKNTFPFLILSLLLFLVSCGNNGLYENHKELSTGFWQKNNLQSFEVEINDSQNHFIFYHLRYTSDYDYCNTYIRYKIFSPAGKLMTQGMKLDTLFDCTTGKPLGEGFGNMYNREFELEQNFDFSEKGIYKIELEQMMRKDSLEGIQTVGIRIAN</sequence>
<protein>
    <submittedName>
        <fullName evidence="1">Gliding motility-associated lipoprotein GldH</fullName>
    </submittedName>
</protein>